<dbReference type="EMBL" id="PVZF01000014">
    <property type="protein sequence ID" value="PRY11197.1"/>
    <property type="molecule type" value="Genomic_DNA"/>
</dbReference>
<dbReference type="GO" id="GO:0071916">
    <property type="term" value="F:dipeptide transmembrane transporter activity"/>
    <property type="evidence" value="ECO:0007669"/>
    <property type="project" value="TreeGrafter"/>
</dbReference>
<dbReference type="SUPFAM" id="SSF161098">
    <property type="entry name" value="MetI-like"/>
    <property type="match status" value="1"/>
</dbReference>
<evidence type="ECO:0000256" key="6">
    <source>
        <dbReference type="ARBA" id="ARBA00023136"/>
    </source>
</evidence>
<dbReference type="GO" id="GO:0005886">
    <property type="term" value="C:plasma membrane"/>
    <property type="evidence" value="ECO:0007669"/>
    <property type="project" value="UniProtKB-SubCell"/>
</dbReference>
<evidence type="ECO:0000256" key="1">
    <source>
        <dbReference type="ARBA" id="ARBA00004651"/>
    </source>
</evidence>
<proteinExistence type="inferred from homology"/>
<organism evidence="9 10">
    <name type="scientific">Kineococcus rhizosphaerae</name>
    <dbReference type="NCBI Taxonomy" id="559628"/>
    <lineage>
        <taxon>Bacteria</taxon>
        <taxon>Bacillati</taxon>
        <taxon>Actinomycetota</taxon>
        <taxon>Actinomycetes</taxon>
        <taxon>Kineosporiales</taxon>
        <taxon>Kineosporiaceae</taxon>
        <taxon>Kineococcus</taxon>
    </lineage>
</organism>
<dbReference type="Pfam" id="PF00528">
    <property type="entry name" value="BPD_transp_1"/>
    <property type="match status" value="1"/>
</dbReference>
<name>A0A2T0QYC7_9ACTN</name>
<dbReference type="InterPro" id="IPR035906">
    <property type="entry name" value="MetI-like_sf"/>
</dbReference>
<evidence type="ECO:0000256" key="5">
    <source>
        <dbReference type="ARBA" id="ARBA00022989"/>
    </source>
</evidence>
<dbReference type="Gene3D" id="1.10.3720.10">
    <property type="entry name" value="MetI-like"/>
    <property type="match status" value="1"/>
</dbReference>
<dbReference type="PANTHER" id="PTHR43163">
    <property type="entry name" value="DIPEPTIDE TRANSPORT SYSTEM PERMEASE PROTEIN DPPB-RELATED"/>
    <property type="match status" value="1"/>
</dbReference>
<comment type="subcellular location">
    <subcellularLocation>
        <location evidence="1 7">Cell membrane</location>
        <topology evidence="1 7">Multi-pass membrane protein</topology>
    </subcellularLocation>
</comment>
<keyword evidence="4 7" id="KW-0812">Transmembrane</keyword>
<feature type="transmembrane region" description="Helical" evidence="7">
    <location>
        <begin position="165"/>
        <end position="188"/>
    </location>
</feature>
<gene>
    <name evidence="9" type="ORF">CLV37_114152</name>
</gene>
<sequence length="372" mass="39769">MSAGLQTQQSEVDVTTPATVRNTSAPRRLLARNRWWLTRLVVLPLHLFLFAVATFFLVRLIPGDPAREVVGPEATQEDYLATRERLGLDGSLPDQLVTYVGRLLHADLGQSIANGRSVAAEIGDRLPGTVELAVMAFSWLVLVTLLLSTVVVARPRSAAARVVRGYAQAAGAVPEFVVGVFGIFLFYATLHVVPSPTGRIRPGLTAPEPLTHFPLLDAVLRGDVVVVNSMTSRLLLPVCVLVVSVCPVLLKQLLSSLEQTTASQPTAFMVATGARRRSIWWATYRRALPPVVTMGGNVFGSLVGGAVILESLFGLGGMGSYAVDAVSTTDFVALQGSLLVVGALSMLVFLLVDIVNMVLDPRRKPGRQVAGS</sequence>
<dbReference type="InterPro" id="IPR045621">
    <property type="entry name" value="BPD_transp_1_N"/>
</dbReference>
<evidence type="ECO:0000256" key="2">
    <source>
        <dbReference type="ARBA" id="ARBA00022448"/>
    </source>
</evidence>
<reference evidence="9 10" key="1">
    <citation type="submission" date="2018-03" db="EMBL/GenBank/DDBJ databases">
        <title>Genomic Encyclopedia of Archaeal and Bacterial Type Strains, Phase II (KMG-II): from individual species to whole genera.</title>
        <authorList>
            <person name="Goeker M."/>
        </authorList>
    </citation>
    <scope>NUCLEOTIDE SEQUENCE [LARGE SCALE GENOMIC DNA]</scope>
    <source>
        <strain evidence="9 10">DSM 19711</strain>
    </source>
</reference>
<keyword evidence="2 7" id="KW-0813">Transport</keyword>
<feature type="transmembrane region" description="Helical" evidence="7">
    <location>
        <begin position="132"/>
        <end position="153"/>
    </location>
</feature>
<evidence type="ECO:0000256" key="3">
    <source>
        <dbReference type="ARBA" id="ARBA00022475"/>
    </source>
</evidence>
<evidence type="ECO:0000313" key="9">
    <source>
        <dbReference type="EMBL" id="PRY11197.1"/>
    </source>
</evidence>
<dbReference type="InterPro" id="IPR000515">
    <property type="entry name" value="MetI-like"/>
</dbReference>
<evidence type="ECO:0000256" key="4">
    <source>
        <dbReference type="ARBA" id="ARBA00022692"/>
    </source>
</evidence>
<evidence type="ECO:0000313" key="10">
    <source>
        <dbReference type="Proteomes" id="UP000238083"/>
    </source>
</evidence>
<keyword evidence="6 7" id="KW-0472">Membrane</keyword>
<dbReference type="AlphaFoldDB" id="A0A2T0QYC7"/>
<comment type="similarity">
    <text evidence="7">Belongs to the binding-protein-dependent transport system permease family.</text>
</comment>
<feature type="transmembrane region" description="Helical" evidence="7">
    <location>
        <begin position="287"/>
        <end position="313"/>
    </location>
</feature>
<evidence type="ECO:0000256" key="7">
    <source>
        <dbReference type="RuleBase" id="RU363032"/>
    </source>
</evidence>
<protein>
    <submittedName>
        <fullName evidence="9">Peptide/nickel transport system permease protein</fullName>
    </submittedName>
</protein>
<accession>A0A2T0QYC7</accession>
<comment type="caution">
    <text evidence="9">The sequence shown here is derived from an EMBL/GenBank/DDBJ whole genome shotgun (WGS) entry which is preliminary data.</text>
</comment>
<dbReference type="PANTHER" id="PTHR43163:SF6">
    <property type="entry name" value="DIPEPTIDE TRANSPORT SYSTEM PERMEASE PROTEIN DPPB-RELATED"/>
    <property type="match status" value="1"/>
</dbReference>
<keyword evidence="3" id="KW-1003">Cell membrane</keyword>
<feature type="transmembrane region" description="Helical" evidence="7">
    <location>
        <begin position="234"/>
        <end position="250"/>
    </location>
</feature>
<feature type="transmembrane region" description="Helical" evidence="7">
    <location>
        <begin position="333"/>
        <end position="359"/>
    </location>
</feature>
<dbReference type="PROSITE" id="PS50928">
    <property type="entry name" value="ABC_TM1"/>
    <property type="match status" value="1"/>
</dbReference>
<evidence type="ECO:0000259" key="8">
    <source>
        <dbReference type="PROSITE" id="PS50928"/>
    </source>
</evidence>
<feature type="transmembrane region" description="Helical" evidence="7">
    <location>
        <begin position="36"/>
        <end position="58"/>
    </location>
</feature>
<keyword evidence="5 7" id="KW-1133">Transmembrane helix</keyword>
<feature type="domain" description="ABC transmembrane type-1" evidence="8">
    <location>
        <begin position="126"/>
        <end position="359"/>
    </location>
</feature>
<dbReference type="Pfam" id="PF19300">
    <property type="entry name" value="BPD_transp_1_N"/>
    <property type="match status" value="1"/>
</dbReference>
<dbReference type="Proteomes" id="UP000238083">
    <property type="component" value="Unassembled WGS sequence"/>
</dbReference>
<keyword evidence="10" id="KW-1185">Reference proteome</keyword>